<proteinExistence type="predicted"/>
<reference evidence="1 2" key="1">
    <citation type="journal article" date="2023" name="Nucleic Acids Res.">
        <title>The hologenome of Daphnia magna reveals possible DNA methylation and microbiome-mediated evolution of the host genome.</title>
        <authorList>
            <person name="Chaturvedi A."/>
            <person name="Li X."/>
            <person name="Dhandapani V."/>
            <person name="Marshall H."/>
            <person name="Kissane S."/>
            <person name="Cuenca-Cambronero M."/>
            <person name="Asole G."/>
            <person name="Calvet F."/>
            <person name="Ruiz-Romero M."/>
            <person name="Marangio P."/>
            <person name="Guigo R."/>
            <person name="Rago D."/>
            <person name="Mirbahai L."/>
            <person name="Eastwood N."/>
            <person name="Colbourne J.K."/>
            <person name="Zhou J."/>
            <person name="Mallon E."/>
            <person name="Orsini L."/>
        </authorList>
    </citation>
    <scope>NUCLEOTIDE SEQUENCE [LARGE SCALE GENOMIC DNA]</scope>
    <source>
        <strain evidence="1">LRV0_1</strain>
    </source>
</reference>
<evidence type="ECO:0000313" key="2">
    <source>
        <dbReference type="Proteomes" id="UP001234178"/>
    </source>
</evidence>
<dbReference type="Proteomes" id="UP001234178">
    <property type="component" value="Unassembled WGS sequence"/>
</dbReference>
<name>A0ABR0B847_9CRUS</name>
<gene>
    <name evidence="1" type="ORF">OUZ56_029893</name>
</gene>
<dbReference type="EMBL" id="JAOYFB010000040">
    <property type="protein sequence ID" value="KAK4037867.1"/>
    <property type="molecule type" value="Genomic_DNA"/>
</dbReference>
<sequence>MVKYSGYLKYRNALENLMGKRDFLGAPKYSAFGSAIRGVLNPSPKYRNTRESLMEMWLLLRPLISELFLDALRGWSIVRSLFSVVNN</sequence>
<evidence type="ECO:0000313" key="1">
    <source>
        <dbReference type="EMBL" id="KAK4037867.1"/>
    </source>
</evidence>
<accession>A0ABR0B847</accession>
<comment type="caution">
    <text evidence="1">The sequence shown here is derived from an EMBL/GenBank/DDBJ whole genome shotgun (WGS) entry which is preliminary data.</text>
</comment>
<organism evidence="1 2">
    <name type="scientific">Daphnia magna</name>
    <dbReference type="NCBI Taxonomy" id="35525"/>
    <lineage>
        <taxon>Eukaryota</taxon>
        <taxon>Metazoa</taxon>
        <taxon>Ecdysozoa</taxon>
        <taxon>Arthropoda</taxon>
        <taxon>Crustacea</taxon>
        <taxon>Branchiopoda</taxon>
        <taxon>Diplostraca</taxon>
        <taxon>Cladocera</taxon>
        <taxon>Anomopoda</taxon>
        <taxon>Daphniidae</taxon>
        <taxon>Daphnia</taxon>
    </lineage>
</organism>
<protein>
    <submittedName>
        <fullName evidence="1">Uncharacterized protein</fullName>
    </submittedName>
</protein>
<keyword evidence="2" id="KW-1185">Reference proteome</keyword>